<feature type="domain" description="P2X purinoreceptor 7 intracellular" evidence="2">
    <location>
        <begin position="68"/>
        <end position="193"/>
    </location>
</feature>
<dbReference type="InterPro" id="IPR046815">
    <property type="entry name" value="P2RX7_C"/>
</dbReference>
<evidence type="ECO:0000313" key="4">
    <source>
        <dbReference type="Proteomes" id="UP001634394"/>
    </source>
</evidence>
<dbReference type="Proteomes" id="UP001634394">
    <property type="component" value="Unassembled WGS sequence"/>
</dbReference>
<dbReference type="AlphaFoldDB" id="A0ABD3X415"/>
<protein>
    <recommendedName>
        <fullName evidence="2">P2X purinoreceptor 7 intracellular domain-containing protein</fullName>
    </recommendedName>
</protein>
<comment type="caution">
    <text evidence="3">The sequence shown here is derived from an EMBL/GenBank/DDBJ whole genome shotgun (WGS) entry which is preliminary data.</text>
</comment>
<dbReference type="EMBL" id="JBJQND010000004">
    <property type="protein sequence ID" value="KAL3879772.1"/>
    <property type="molecule type" value="Genomic_DNA"/>
</dbReference>
<keyword evidence="4" id="KW-1185">Reference proteome</keyword>
<dbReference type="PANTHER" id="PTHR36981">
    <property type="entry name" value="ZGC:195170"/>
    <property type="match status" value="1"/>
</dbReference>
<proteinExistence type="predicted"/>
<evidence type="ECO:0000256" key="1">
    <source>
        <dbReference type="SAM" id="MobiDB-lite"/>
    </source>
</evidence>
<evidence type="ECO:0000259" key="2">
    <source>
        <dbReference type="Pfam" id="PF20478"/>
    </source>
</evidence>
<gene>
    <name evidence="3" type="ORF">ACJMK2_032058</name>
</gene>
<evidence type="ECO:0000313" key="3">
    <source>
        <dbReference type="EMBL" id="KAL3879772.1"/>
    </source>
</evidence>
<sequence length="199" mass="22881">MESGGRGRGRVTRQRRGKGNQGPSLSRTKVALTAEARDHQLKVKLIFVSFYDILARICQKHPNMVFELIDSSSTEQQGYHPRPGGESPSWCLCNNCREMPTDEEKLLQTNRGKLLFKASYEVVLLVAQRYRQDVLATEEDDNYNRGKRHAAYRQFILWTFGYLGAGNRRAIPGCCVWRIRDKYPDSFSQYRGFIQGRLG</sequence>
<dbReference type="PANTHER" id="PTHR36981:SF3">
    <property type="entry name" value="UBIQUITIN-LIKE PROTEASE FAMILY PROFILE DOMAIN-CONTAINING PROTEIN"/>
    <property type="match status" value="1"/>
</dbReference>
<feature type="region of interest" description="Disordered" evidence="1">
    <location>
        <begin position="1"/>
        <end position="28"/>
    </location>
</feature>
<organism evidence="3 4">
    <name type="scientific">Sinanodonta woodiana</name>
    <name type="common">Chinese pond mussel</name>
    <name type="synonym">Anodonta woodiana</name>
    <dbReference type="NCBI Taxonomy" id="1069815"/>
    <lineage>
        <taxon>Eukaryota</taxon>
        <taxon>Metazoa</taxon>
        <taxon>Spiralia</taxon>
        <taxon>Lophotrochozoa</taxon>
        <taxon>Mollusca</taxon>
        <taxon>Bivalvia</taxon>
        <taxon>Autobranchia</taxon>
        <taxon>Heteroconchia</taxon>
        <taxon>Palaeoheterodonta</taxon>
        <taxon>Unionida</taxon>
        <taxon>Unionoidea</taxon>
        <taxon>Unionidae</taxon>
        <taxon>Unioninae</taxon>
        <taxon>Sinanodonta</taxon>
    </lineage>
</organism>
<dbReference type="Pfam" id="PF20478">
    <property type="entry name" value="P2RX7_C"/>
    <property type="match status" value="1"/>
</dbReference>
<feature type="compositionally biased region" description="Basic residues" evidence="1">
    <location>
        <begin position="7"/>
        <end position="18"/>
    </location>
</feature>
<reference evidence="3 4" key="1">
    <citation type="submission" date="2024-11" db="EMBL/GenBank/DDBJ databases">
        <title>Chromosome-level genome assembly of the freshwater bivalve Anodonta woodiana.</title>
        <authorList>
            <person name="Chen X."/>
        </authorList>
    </citation>
    <scope>NUCLEOTIDE SEQUENCE [LARGE SCALE GENOMIC DNA]</scope>
    <source>
        <strain evidence="3">MN2024</strain>
        <tissue evidence="3">Gills</tissue>
    </source>
</reference>
<accession>A0ABD3X415</accession>
<name>A0ABD3X415_SINWO</name>